<dbReference type="PIRSF" id="PIRSF000077">
    <property type="entry name" value="Thioredoxin"/>
    <property type="match status" value="1"/>
</dbReference>
<dbReference type="EMBL" id="FOBF01000020">
    <property type="protein sequence ID" value="SEM97980.1"/>
    <property type="molecule type" value="Genomic_DNA"/>
</dbReference>
<evidence type="ECO:0000256" key="9">
    <source>
        <dbReference type="PIRSR" id="PIRSR000077-4"/>
    </source>
</evidence>
<dbReference type="PANTHER" id="PTHR45663">
    <property type="entry name" value="GEO12009P1"/>
    <property type="match status" value="1"/>
</dbReference>
<dbReference type="Gene3D" id="3.40.30.10">
    <property type="entry name" value="Glutaredoxin"/>
    <property type="match status" value="1"/>
</dbReference>
<dbReference type="SUPFAM" id="SSF52833">
    <property type="entry name" value="Thioredoxin-like"/>
    <property type="match status" value="1"/>
</dbReference>
<dbReference type="PROSITE" id="PS00194">
    <property type="entry name" value="THIOREDOXIN_1"/>
    <property type="match status" value="1"/>
</dbReference>
<feature type="domain" description="Thioredoxin" evidence="10">
    <location>
        <begin position="1"/>
        <end position="101"/>
    </location>
</feature>
<dbReference type="CDD" id="cd02947">
    <property type="entry name" value="TRX_family"/>
    <property type="match status" value="1"/>
</dbReference>
<evidence type="ECO:0000313" key="11">
    <source>
        <dbReference type="EMBL" id="SEM97980.1"/>
    </source>
</evidence>
<keyword evidence="4 9" id="KW-1015">Disulfide bond</keyword>
<evidence type="ECO:0000313" key="12">
    <source>
        <dbReference type="Proteomes" id="UP000198953"/>
    </source>
</evidence>
<protein>
    <recommendedName>
        <fullName evidence="6 7">Thioredoxin</fullName>
    </recommendedName>
</protein>
<evidence type="ECO:0000256" key="5">
    <source>
        <dbReference type="ARBA" id="ARBA00023284"/>
    </source>
</evidence>
<evidence type="ECO:0000256" key="8">
    <source>
        <dbReference type="PIRSR" id="PIRSR000077-1"/>
    </source>
</evidence>
<dbReference type="NCBIfam" id="TIGR01068">
    <property type="entry name" value="thioredoxin"/>
    <property type="match status" value="1"/>
</dbReference>
<accession>A0A1H8CSM1</accession>
<dbReference type="InterPro" id="IPR013766">
    <property type="entry name" value="Thioredoxin_domain"/>
</dbReference>
<feature type="active site" description="Nucleophile" evidence="8">
    <location>
        <position position="29"/>
    </location>
</feature>
<gene>
    <name evidence="11" type="ORF">SAMN05660976_06518</name>
</gene>
<dbReference type="Pfam" id="PF00085">
    <property type="entry name" value="Thioredoxin"/>
    <property type="match status" value="1"/>
</dbReference>
<dbReference type="AlphaFoldDB" id="A0A1H8CSM1"/>
<evidence type="ECO:0000256" key="2">
    <source>
        <dbReference type="ARBA" id="ARBA00022448"/>
    </source>
</evidence>
<reference evidence="11 12" key="1">
    <citation type="submission" date="2016-10" db="EMBL/GenBank/DDBJ databases">
        <authorList>
            <person name="de Groot N.N."/>
        </authorList>
    </citation>
    <scope>NUCLEOTIDE SEQUENCE [LARGE SCALE GENOMIC DNA]</scope>
    <source>
        <strain evidence="11 12">DSM 43357</strain>
    </source>
</reference>
<dbReference type="InterPro" id="IPR036249">
    <property type="entry name" value="Thioredoxin-like_sf"/>
</dbReference>
<keyword evidence="5 9" id="KW-0676">Redox-active center</keyword>
<feature type="active site" description="Nucleophile" evidence="8">
    <location>
        <position position="32"/>
    </location>
</feature>
<dbReference type="FunFam" id="3.40.30.10:FF:000001">
    <property type="entry name" value="Thioredoxin"/>
    <property type="match status" value="1"/>
</dbReference>
<dbReference type="InterPro" id="IPR005746">
    <property type="entry name" value="Thioredoxin"/>
</dbReference>
<keyword evidence="12" id="KW-1185">Reference proteome</keyword>
<dbReference type="GO" id="GO:0015035">
    <property type="term" value="F:protein-disulfide reductase activity"/>
    <property type="evidence" value="ECO:0007669"/>
    <property type="project" value="UniProtKB-UniRule"/>
</dbReference>
<keyword evidence="2" id="KW-0813">Transport</keyword>
<evidence type="ECO:0000256" key="1">
    <source>
        <dbReference type="ARBA" id="ARBA00008987"/>
    </source>
</evidence>
<name>A0A1H8CSM1_9ACTN</name>
<dbReference type="OrthoDB" id="9790390at2"/>
<dbReference type="GO" id="GO:0045454">
    <property type="term" value="P:cell redox homeostasis"/>
    <property type="evidence" value="ECO:0007669"/>
    <property type="project" value="TreeGrafter"/>
</dbReference>
<dbReference type="STRING" id="46177.SAMN05660976_06518"/>
<dbReference type="InterPro" id="IPR017937">
    <property type="entry name" value="Thioredoxin_CS"/>
</dbReference>
<sequence>MITLTTENFEEQVLKSDKPVLVDFWAEWCGPCRMVAPILEEIESEHGLTIGKLNTDENPEIMARYGVMGIPTLILFEGGEPVRQVVGARPKRLLASALGLA</sequence>
<keyword evidence="3" id="KW-0249">Electron transport</keyword>
<evidence type="ECO:0000256" key="6">
    <source>
        <dbReference type="NCBIfam" id="TIGR01068"/>
    </source>
</evidence>
<comment type="similarity">
    <text evidence="1 7">Belongs to the thioredoxin family.</text>
</comment>
<feature type="disulfide bond" description="Redox-active" evidence="9">
    <location>
        <begin position="29"/>
        <end position="32"/>
    </location>
</feature>
<dbReference type="PROSITE" id="PS51352">
    <property type="entry name" value="THIOREDOXIN_2"/>
    <property type="match status" value="1"/>
</dbReference>
<evidence type="ECO:0000256" key="3">
    <source>
        <dbReference type="ARBA" id="ARBA00022982"/>
    </source>
</evidence>
<evidence type="ECO:0000256" key="7">
    <source>
        <dbReference type="PIRNR" id="PIRNR000077"/>
    </source>
</evidence>
<evidence type="ECO:0000259" key="10">
    <source>
        <dbReference type="PROSITE" id="PS51352"/>
    </source>
</evidence>
<proteinExistence type="inferred from homology"/>
<feature type="site" description="Contributes to redox potential value" evidence="8">
    <location>
        <position position="30"/>
    </location>
</feature>
<dbReference type="GO" id="GO:0005829">
    <property type="term" value="C:cytosol"/>
    <property type="evidence" value="ECO:0007669"/>
    <property type="project" value="TreeGrafter"/>
</dbReference>
<feature type="site" description="Deprotonates C-terminal active site Cys" evidence="8">
    <location>
        <position position="23"/>
    </location>
</feature>
<dbReference type="PRINTS" id="PR00421">
    <property type="entry name" value="THIOREDOXIN"/>
</dbReference>
<organism evidence="11 12">
    <name type="scientific">Nonomuraea pusilla</name>
    <dbReference type="NCBI Taxonomy" id="46177"/>
    <lineage>
        <taxon>Bacteria</taxon>
        <taxon>Bacillati</taxon>
        <taxon>Actinomycetota</taxon>
        <taxon>Actinomycetes</taxon>
        <taxon>Streptosporangiales</taxon>
        <taxon>Streptosporangiaceae</taxon>
        <taxon>Nonomuraea</taxon>
    </lineage>
</organism>
<dbReference type="RefSeq" id="WP_082535609.1">
    <property type="nucleotide sequence ID" value="NZ_BBZG01000006.1"/>
</dbReference>
<feature type="site" description="Contributes to redox potential value" evidence="8">
    <location>
        <position position="31"/>
    </location>
</feature>
<evidence type="ECO:0000256" key="4">
    <source>
        <dbReference type="ARBA" id="ARBA00023157"/>
    </source>
</evidence>
<dbReference type="Proteomes" id="UP000198953">
    <property type="component" value="Unassembled WGS sequence"/>
</dbReference>
<dbReference type="PANTHER" id="PTHR45663:SF11">
    <property type="entry name" value="GEO12009P1"/>
    <property type="match status" value="1"/>
</dbReference>